<gene>
    <name evidence="2" type="ORF">D3H35_05245</name>
</gene>
<evidence type="ECO:0000313" key="2">
    <source>
        <dbReference type="EMBL" id="RIE04870.1"/>
    </source>
</evidence>
<accession>A0A398CRR5</accession>
<sequence length="187" mass="21335">MNNRVNMKELFLGMQQEMLSKLNTIRKHVTHSGTKGNATELSWIEWLGMYLPNRYSVDQAFVVDYKGNRSDQIDLVIYDKQYSPFVFFQDGVKFIPAESVYAIFEIKQALNKEHIQYAAEKAESVRALHRTSVPIVHAGGTYPPRPLFNVIAGLITTSSDWNPPFGKPFEESMGRLLRVSILISVVH</sequence>
<dbReference type="EMBL" id="QXJM01000023">
    <property type="protein sequence ID" value="RIE04870.1"/>
    <property type="molecule type" value="Genomic_DNA"/>
</dbReference>
<dbReference type="RefSeq" id="WP_119148070.1">
    <property type="nucleotide sequence ID" value="NZ_QXJM01000023.1"/>
</dbReference>
<dbReference type="InterPro" id="IPR046537">
    <property type="entry name" value="DUF6602"/>
</dbReference>
<evidence type="ECO:0000313" key="3">
    <source>
        <dbReference type="Proteomes" id="UP000266340"/>
    </source>
</evidence>
<protein>
    <recommendedName>
        <fullName evidence="1">DUF6602 domain-containing protein</fullName>
    </recommendedName>
</protein>
<dbReference type="CDD" id="cd21411">
    <property type="entry name" value="NucC"/>
    <property type="match status" value="1"/>
</dbReference>
<dbReference type="Proteomes" id="UP000266340">
    <property type="component" value="Unassembled WGS sequence"/>
</dbReference>
<dbReference type="OrthoDB" id="337432at2"/>
<keyword evidence="3" id="KW-1185">Reference proteome</keyword>
<dbReference type="Pfam" id="PF20247">
    <property type="entry name" value="DUF6602"/>
    <property type="match status" value="1"/>
</dbReference>
<reference evidence="2 3" key="1">
    <citation type="submission" date="2018-09" db="EMBL/GenBank/DDBJ databases">
        <title>Cohnella cavernae sp. nov., isolated from a karst cave.</title>
        <authorList>
            <person name="Zhu H."/>
        </authorList>
    </citation>
    <scope>NUCLEOTIDE SEQUENCE [LARGE SCALE GENOMIC DNA]</scope>
    <source>
        <strain evidence="2 3">K2E09-144</strain>
    </source>
</reference>
<evidence type="ECO:0000259" key="1">
    <source>
        <dbReference type="Pfam" id="PF20247"/>
    </source>
</evidence>
<proteinExistence type="predicted"/>
<feature type="domain" description="DUF6602" evidence="1">
    <location>
        <begin position="25"/>
        <end position="128"/>
    </location>
</feature>
<dbReference type="AlphaFoldDB" id="A0A398CRR5"/>
<organism evidence="2 3">
    <name type="scientific">Cohnella faecalis</name>
    <dbReference type="NCBI Taxonomy" id="2315694"/>
    <lineage>
        <taxon>Bacteria</taxon>
        <taxon>Bacillati</taxon>
        <taxon>Bacillota</taxon>
        <taxon>Bacilli</taxon>
        <taxon>Bacillales</taxon>
        <taxon>Paenibacillaceae</taxon>
        <taxon>Cohnella</taxon>
    </lineage>
</organism>
<comment type="caution">
    <text evidence="2">The sequence shown here is derived from an EMBL/GenBank/DDBJ whole genome shotgun (WGS) entry which is preliminary data.</text>
</comment>
<name>A0A398CRR5_9BACL</name>